<dbReference type="InterPro" id="IPR009571">
    <property type="entry name" value="SUR7/Rim9-like_fungi"/>
</dbReference>
<feature type="transmembrane region" description="Helical" evidence="3">
    <location>
        <begin position="188"/>
        <end position="208"/>
    </location>
</feature>
<feature type="transmembrane region" description="Helical" evidence="3">
    <location>
        <begin position="144"/>
        <end position="167"/>
    </location>
</feature>
<keyword evidence="3" id="KW-1133">Transmembrane helix</keyword>
<dbReference type="EMBL" id="CVQH01018891">
    <property type="protein sequence ID" value="CRK25542.1"/>
    <property type="molecule type" value="Genomic_DNA"/>
</dbReference>
<dbReference type="AlphaFoldDB" id="A0A0G4LU82"/>
<evidence type="ECO:0000259" key="4">
    <source>
        <dbReference type="Pfam" id="PF01248"/>
    </source>
</evidence>
<dbReference type="PANTHER" id="PTHR28019:SF2">
    <property type="entry name" value="CELL MEMBRANE PROTEIN YLR413W-RELATED"/>
    <property type="match status" value="1"/>
</dbReference>
<dbReference type="SUPFAM" id="SSF55315">
    <property type="entry name" value="L30e-like"/>
    <property type="match status" value="1"/>
</dbReference>
<sequence length="254" mass="27652">MAPIKKSKKDANSINSKLALVLKSGKVVMGYKSTLKSLRSGKAKLILIAGNTPPLRKSELEGVTECFKPETLWWFNPIEVLTSQLFTGAVIALPQEVTTILTVLRLAQQIMFGFFLSGICLAFVMLLVSAVAMRSRWWSLPLAIFAFLDALLVTVASILGTAMSVVAKYALTAQSELNLRASLGARMFAFMWVASTATIVAFFIHAIMGCCCRRHPLDERRTKTEPTPDGSQATSEPTATTSTRRRTGPGAFST</sequence>
<dbReference type="Proteomes" id="UP000044602">
    <property type="component" value="Unassembled WGS sequence"/>
</dbReference>
<evidence type="ECO:0000313" key="6">
    <source>
        <dbReference type="Proteomes" id="UP000044602"/>
    </source>
</evidence>
<dbReference type="InterPro" id="IPR004038">
    <property type="entry name" value="Ribosomal_eL8/eL30/eS12/Gad45"/>
</dbReference>
<dbReference type="PANTHER" id="PTHR28019">
    <property type="entry name" value="CELL MEMBRANE PROTEIN YLR413W-RELATED"/>
    <property type="match status" value="1"/>
</dbReference>
<keyword evidence="3" id="KW-0472">Membrane</keyword>
<dbReference type="GO" id="GO:0051285">
    <property type="term" value="C:cell cortex of cell tip"/>
    <property type="evidence" value="ECO:0007669"/>
    <property type="project" value="TreeGrafter"/>
</dbReference>
<feature type="transmembrane region" description="Helical" evidence="3">
    <location>
        <begin position="110"/>
        <end position="132"/>
    </location>
</feature>
<comment type="similarity">
    <text evidence="1">Belongs to the eukaryotic ribosomal protein eL30 family.</text>
</comment>
<accession>A0A0G4LU82</accession>
<dbReference type="InterPro" id="IPR052413">
    <property type="entry name" value="SUR7_domain"/>
</dbReference>
<evidence type="ECO:0000256" key="2">
    <source>
        <dbReference type="SAM" id="MobiDB-lite"/>
    </source>
</evidence>
<dbReference type="GO" id="GO:0031505">
    <property type="term" value="P:fungal-type cell wall organization"/>
    <property type="evidence" value="ECO:0007669"/>
    <property type="project" value="TreeGrafter"/>
</dbReference>
<feature type="compositionally biased region" description="Polar residues" evidence="2">
    <location>
        <begin position="229"/>
        <end position="242"/>
    </location>
</feature>
<evidence type="ECO:0000313" key="5">
    <source>
        <dbReference type="EMBL" id="CRK25542.1"/>
    </source>
</evidence>
<dbReference type="PROSITE" id="PS00709">
    <property type="entry name" value="RIBOSOMAL_L30E_1"/>
    <property type="match status" value="1"/>
</dbReference>
<proteinExistence type="inferred from homology"/>
<gene>
    <name evidence="5" type="ORF">BN1708_014228</name>
</gene>
<feature type="domain" description="Ribosomal protein eL8/eL30/eS12/Gadd45" evidence="4">
    <location>
        <begin position="13"/>
        <end position="60"/>
    </location>
</feature>
<dbReference type="Gene3D" id="3.30.1330.30">
    <property type="match status" value="1"/>
</dbReference>
<reference evidence="5 6" key="1">
    <citation type="submission" date="2015-05" db="EMBL/GenBank/DDBJ databases">
        <authorList>
            <person name="Wang D.B."/>
            <person name="Wang M."/>
        </authorList>
    </citation>
    <scope>NUCLEOTIDE SEQUENCE [LARGE SCALE GENOMIC DNA]</scope>
    <source>
        <strain evidence="5">VL1</strain>
    </source>
</reference>
<dbReference type="Pfam" id="PF01248">
    <property type="entry name" value="Ribosomal_L7Ae"/>
    <property type="match status" value="1"/>
</dbReference>
<protein>
    <recommendedName>
        <fullName evidence="4">Ribosomal protein eL8/eL30/eS12/Gadd45 domain-containing protein</fullName>
    </recommendedName>
</protein>
<keyword evidence="3" id="KW-0812">Transmembrane</keyword>
<organism evidence="5 6">
    <name type="scientific">Verticillium longisporum</name>
    <name type="common">Verticillium dahliae var. longisporum</name>
    <dbReference type="NCBI Taxonomy" id="100787"/>
    <lineage>
        <taxon>Eukaryota</taxon>
        <taxon>Fungi</taxon>
        <taxon>Dikarya</taxon>
        <taxon>Ascomycota</taxon>
        <taxon>Pezizomycotina</taxon>
        <taxon>Sordariomycetes</taxon>
        <taxon>Hypocreomycetidae</taxon>
        <taxon>Glomerellales</taxon>
        <taxon>Plectosphaerellaceae</taxon>
        <taxon>Verticillium</taxon>
    </lineage>
</organism>
<dbReference type="InterPro" id="IPR029064">
    <property type="entry name" value="Ribosomal_eL30-like_sf"/>
</dbReference>
<evidence type="ECO:0000256" key="1">
    <source>
        <dbReference type="ARBA" id="ARBA00007326"/>
    </source>
</evidence>
<dbReference type="STRING" id="100787.A0A0G4LU82"/>
<dbReference type="GO" id="GO:0005886">
    <property type="term" value="C:plasma membrane"/>
    <property type="evidence" value="ECO:0007669"/>
    <property type="project" value="InterPro"/>
</dbReference>
<name>A0A0G4LU82_VERLO</name>
<dbReference type="Pfam" id="PF06687">
    <property type="entry name" value="SUR7"/>
    <property type="match status" value="1"/>
</dbReference>
<keyword evidence="6" id="KW-1185">Reference proteome</keyword>
<dbReference type="InterPro" id="IPR022991">
    <property type="entry name" value="Ribosomal_eL30_CS"/>
</dbReference>
<feature type="region of interest" description="Disordered" evidence="2">
    <location>
        <begin position="220"/>
        <end position="254"/>
    </location>
</feature>
<evidence type="ECO:0000256" key="3">
    <source>
        <dbReference type="SAM" id="Phobius"/>
    </source>
</evidence>